<dbReference type="SUPFAM" id="SSF57850">
    <property type="entry name" value="RING/U-box"/>
    <property type="match status" value="1"/>
</dbReference>
<keyword evidence="2" id="KW-0808">Transferase</keyword>
<feature type="transmembrane region" description="Helical" evidence="11">
    <location>
        <begin position="385"/>
        <end position="404"/>
    </location>
</feature>
<dbReference type="GO" id="GO:0016567">
    <property type="term" value="P:protein ubiquitination"/>
    <property type="evidence" value="ECO:0007669"/>
    <property type="project" value="TreeGrafter"/>
</dbReference>
<dbReference type="InterPro" id="IPR013083">
    <property type="entry name" value="Znf_RING/FYVE/PHD"/>
</dbReference>
<dbReference type="PANTHER" id="PTHR46065:SF3">
    <property type="entry name" value="FI20425P1"/>
    <property type="match status" value="1"/>
</dbReference>
<evidence type="ECO:0000256" key="7">
    <source>
        <dbReference type="ARBA" id="ARBA00022833"/>
    </source>
</evidence>
<name>A0A9P0IIB2_SPOLI</name>
<keyword evidence="9 11" id="KW-0472">Membrane</keyword>
<dbReference type="GO" id="GO:0004842">
    <property type="term" value="F:ubiquitin-protein transferase activity"/>
    <property type="evidence" value="ECO:0007669"/>
    <property type="project" value="TreeGrafter"/>
</dbReference>
<dbReference type="PANTHER" id="PTHR46065">
    <property type="entry name" value="E3 UBIQUITIN-PROTEIN LIGASE MARCH 2/3 FAMILY MEMBER"/>
    <property type="match status" value="1"/>
</dbReference>
<comment type="subcellular location">
    <subcellularLocation>
        <location evidence="1">Membrane</location>
        <topology evidence="1">Multi-pass membrane protein</topology>
    </subcellularLocation>
</comment>
<accession>A0A9P0IIB2</accession>
<evidence type="ECO:0000256" key="5">
    <source>
        <dbReference type="ARBA" id="ARBA00022771"/>
    </source>
</evidence>
<protein>
    <recommendedName>
        <fullName evidence="12">RING-CH-type domain-containing protein</fullName>
    </recommendedName>
</protein>
<sequence>MPNTRRRRFSVQNEIAGREGKLQNGLPISEFSLHPEPNPTTWDEVGMKMSLFGFLNWISYVRHVVHLNNHLNHSDPDTELKVVATNIVATKSSRHKNKVYANSSKSQTLEVVAECESTISVSTVKKLSTVTMDKAVYASSSTLLNPENATEESINPLSSDRSKTVATAIEPQKKRDERQLSRDRTPARRDKHPRQHRIKVRSPKRRIPLIEQPNNKAIDNNKRTTGTTAINWDSEVELCSPDNVTNVLDTFEEVERTSNHSIDDMCRICHGGESLSPELGRLISACSCRGTVGRVHVKCLERWLTESGKSRCELCGTRYATRRVHRYGVPRALVMWVLSQNAKQLMVDSLGIMLMSPLAVLAAWLSGRTLAGLMTQESHVTPWPLASTFVLACMTLVCYYCWIVSAATRHALGWWIWYRSQYEVRLQIQENED</sequence>
<dbReference type="PROSITE" id="PS51292">
    <property type="entry name" value="ZF_RING_CH"/>
    <property type="match status" value="1"/>
</dbReference>
<keyword evidence="14" id="KW-1185">Reference proteome</keyword>
<evidence type="ECO:0000259" key="12">
    <source>
        <dbReference type="PROSITE" id="PS51292"/>
    </source>
</evidence>
<evidence type="ECO:0000313" key="14">
    <source>
        <dbReference type="Proteomes" id="UP001153321"/>
    </source>
</evidence>
<evidence type="ECO:0000256" key="2">
    <source>
        <dbReference type="ARBA" id="ARBA00022679"/>
    </source>
</evidence>
<proteinExistence type="predicted"/>
<feature type="compositionally biased region" description="Polar residues" evidence="10">
    <location>
        <begin position="146"/>
        <end position="159"/>
    </location>
</feature>
<keyword evidence="6" id="KW-0833">Ubl conjugation pathway</keyword>
<dbReference type="Gene3D" id="3.30.40.10">
    <property type="entry name" value="Zinc/RING finger domain, C3HC4 (zinc finger)"/>
    <property type="match status" value="1"/>
</dbReference>
<dbReference type="InterPro" id="IPR011016">
    <property type="entry name" value="Znf_RING-CH"/>
</dbReference>
<organism evidence="13 14">
    <name type="scientific">Spodoptera littoralis</name>
    <name type="common">Egyptian cotton leafworm</name>
    <dbReference type="NCBI Taxonomy" id="7109"/>
    <lineage>
        <taxon>Eukaryota</taxon>
        <taxon>Metazoa</taxon>
        <taxon>Ecdysozoa</taxon>
        <taxon>Arthropoda</taxon>
        <taxon>Hexapoda</taxon>
        <taxon>Insecta</taxon>
        <taxon>Pterygota</taxon>
        <taxon>Neoptera</taxon>
        <taxon>Endopterygota</taxon>
        <taxon>Lepidoptera</taxon>
        <taxon>Glossata</taxon>
        <taxon>Ditrysia</taxon>
        <taxon>Noctuoidea</taxon>
        <taxon>Noctuidae</taxon>
        <taxon>Amphipyrinae</taxon>
        <taxon>Spodoptera</taxon>
    </lineage>
</organism>
<keyword evidence="4" id="KW-0479">Metal-binding</keyword>
<keyword evidence="5" id="KW-0863">Zinc-finger</keyword>
<feature type="domain" description="RING-CH-type" evidence="12">
    <location>
        <begin position="258"/>
        <end position="322"/>
    </location>
</feature>
<evidence type="ECO:0000256" key="6">
    <source>
        <dbReference type="ARBA" id="ARBA00022786"/>
    </source>
</evidence>
<dbReference type="AlphaFoldDB" id="A0A9P0IIB2"/>
<reference evidence="13" key="1">
    <citation type="submission" date="2022-02" db="EMBL/GenBank/DDBJ databases">
        <authorList>
            <person name="King R."/>
        </authorList>
    </citation>
    <scope>NUCLEOTIDE SEQUENCE</scope>
</reference>
<keyword evidence="3 11" id="KW-0812">Transmembrane</keyword>
<evidence type="ECO:0000256" key="8">
    <source>
        <dbReference type="ARBA" id="ARBA00022989"/>
    </source>
</evidence>
<evidence type="ECO:0000256" key="1">
    <source>
        <dbReference type="ARBA" id="ARBA00004141"/>
    </source>
</evidence>
<evidence type="ECO:0000313" key="13">
    <source>
        <dbReference type="EMBL" id="CAH1647241.1"/>
    </source>
</evidence>
<dbReference type="GO" id="GO:0008270">
    <property type="term" value="F:zinc ion binding"/>
    <property type="evidence" value="ECO:0007669"/>
    <property type="project" value="UniProtKB-KW"/>
</dbReference>
<keyword evidence="8 11" id="KW-1133">Transmembrane helix</keyword>
<evidence type="ECO:0000256" key="10">
    <source>
        <dbReference type="SAM" id="MobiDB-lite"/>
    </source>
</evidence>
<evidence type="ECO:0000256" key="3">
    <source>
        <dbReference type="ARBA" id="ARBA00022692"/>
    </source>
</evidence>
<dbReference type="SMART" id="SM00744">
    <property type="entry name" value="RINGv"/>
    <property type="match status" value="1"/>
</dbReference>
<keyword evidence="7" id="KW-0862">Zinc</keyword>
<dbReference type="GO" id="GO:0016020">
    <property type="term" value="C:membrane"/>
    <property type="evidence" value="ECO:0007669"/>
    <property type="project" value="UniProtKB-SubCell"/>
</dbReference>
<dbReference type="EMBL" id="LR824540">
    <property type="protein sequence ID" value="CAH1647241.1"/>
    <property type="molecule type" value="Genomic_DNA"/>
</dbReference>
<feature type="region of interest" description="Disordered" evidence="10">
    <location>
        <begin position="146"/>
        <end position="198"/>
    </location>
</feature>
<dbReference type="Proteomes" id="UP001153321">
    <property type="component" value="Chromosome 9"/>
</dbReference>
<gene>
    <name evidence="13" type="ORF">SPLIT_LOCUS12592</name>
</gene>
<evidence type="ECO:0000256" key="4">
    <source>
        <dbReference type="ARBA" id="ARBA00022723"/>
    </source>
</evidence>
<feature type="compositionally biased region" description="Basic residues" evidence="10">
    <location>
        <begin position="189"/>
        <end position="198"/>
    </location>
</feature>
<feature type="transmembrane region" description="Helical" evidence="11">
    <location>
        <begin position="345"/>
        <end position="365"/>
    </location>
</feature>
<evidence type="ECO:0000256" key="11">
    <source>
        <dbReference type="SAM" id="Phobius"/>
    </source>
</evidence>
<feature type="compositionally biased region" description="Basic and acidic residues" evidence="10">
    <location>
        <begin position="171"/>
        <end position="188"/>
    </location>
</feature>
<evidence type="ECO:0000256" key="9">
    <source>
        <dbReference type="ARBA" id="ARBA00023136"/>
    </source>
</evidence>
<dbReference type="Pfam" id="PF12906">
    <property type="entry name" value="RINGv"/>
    <property type="match status" value="1"/>
</dbReference>